<dbReference type="Proteomes" id="UP000033562">
    <property type="component" value="Unassembled WGS sequence"/>
</dbReference>
<evidence type="ECO:0000313" key="2">
    <source>
        <dbReference type="EMBL" id="KJV69275.1"/>
    </source>
</evidence>
<proteinExistence type="predicted"/>
<feature type="transmembrane region" description="Helical" evidence="1">
    <location>
        <begin position="61"/>
        <end position="82"/>
    </location>
</feature>
<dbReference type="AlphaFoldDB" id="A0A0F3NMK3"/>
<evidence type="ECO:0000256" key="1">
    <source>
        <dbReference type="SAM" id="Phobius"/>
    </source>
</evidence>
<sequence length="99" mass="11651">MYNVKRVMSEFICDINLKRDSSELISCTVIGGLLVIATWNEKLFIANNTIIDVIQKKITKYLLLIILIICFIFSYYVNMLLIMKPKRKTDKIFYYNITT</sequence>
<keyword evidence="3" id="KW-1185">Reference proteome</keyword>
<organism evidence="2 3">
    <name type="scientific">Candidatus Neoehrlichia procyonis str. RAC413</name>
    <dbReference type="NCBI Taxonomy" id="1359163"/>
    <lineage>
        <taxon>Bacteria</taxon>
        <taxon>Pseudomonadati</taxon>
        <taxon>Pseudomonadota</taxon>
        <taxon>Alphaproteobacteria</taxon>
        <taxon>Rickettsiales</taxon>
        <taxon>Anaplasmataceae</taxon>
        <taxon>Candidatus Neoehrlichia</taxon>
    </lineage>
</organism>
<protein>
    <submittedName>
        <fullName evidence="2">Uncharacterized protein</fullName>
    </submittedName>
</protein>
<dbReference type="EMBL" id="LANX01000001">
    <property type="protein sequence ID" value="KJV69275.1"/>
    <property type="molecule type" value="Genomic_DNA"/>
</dbReference>
<accession>A0A0F3NMK3</accession>
<gene>
    <name evidence="2" type="ORF">NLO413_0659</name>
</gene>
<keyword evidence="1" id="KW-0812">Transmembrane</keyword>
<comment type="caution">
    <text evidence="2">The sequence shown here is derived from an EMBL/GenBank/DDBJ whole genome shotgun (WGS) entry which is preliminary data.</text>
</comment>
<name>A0A0F3NMK3_9RICK</name>
<keyword evidence="1" id="KW-1133">Transmembrane helix</keyword>
<keyword evidence="1" id="KW-0472">Membrane</keyword>
<dbReference type="STRING" id="1359163.NLO413_0659"/>
<evidence type="ECO:0000313" key="3">
    <source>
        <dbReference type="Proteomes" id="UP000033562"/>
    </source>
</evidence>
<reference evidence="2 3" key="1">
    <citation type="submission" date="2015-02" db="EMBL/GenBank/DDBJ databases">
        <title>Genome Sequencing of Rickettsiales.</title>
        <authorList>
            <person name="Daugherty S.C."/>
            <person name="Su Q."/>
            <person name="Abolude K."/>
            <person name="Beier-Sexton M."/>
            <person name="Carlyon J.A."/>
            <person name="Carter R."/>
            <person name="Day N.P."/>
            <person name="Dumler S.J."/>
            <person name="Dyachenko V."/>
            <person name="Godinez A."/>
            <person name="Kurtti T.J."/>
            <person name="Lichay M."/>
            <person name="Mullins K.E."/>
            <person name="Ott S."/>
            <person name="Pappas-Brown V."/>
            <person name="Paris D.H."/>
            <person name="Patel P."/>
            <person name="Richards A.L."/>
            <person name="Sadzewicz L."/>
            <person name="Sears K."/>
            <person name="Seidman D."/>
            <person name="Sengamalay N."/>
            <person name="Stenos J."/>
            <person name="Tallon L.J."/>
            <person name="Vincent G."/>
            <person name="Fraser C.M."/>
            <person name="Munderloh U."/>
            <person name="Dunning-Hotopp J.C."/>
        </authorList>
    </citation>
    <scope>NUCLEOTIDE SEQUENCE [LARGE SCALE GENOMIC DNA]</scope>
    <source>
        <strain evidence="2 3">RAC413</strain>
    </source>
</reference>